<dbReference type="KEGG" id="beg:INE88_02518"/>
<evidence type="ECO:0000313" key="2">
    <source>
        <dbReference type="Proteomes" id="UP000679226"/>
    </source>
</evidence>
<dbReference type="RefSeq" id="WP_211454101.1">
    <property type="nucleotide sequence ID" value="NZ_CP072227.1"/>
</dbReference>
<dbReference type="Proteomes" id="UP000679226">
    <property type="component" value="Chromosome"/>
</dbReference>
<accession>A0A975Q6R4</accession>
<sequence>MIISQKTIEKLRSLINEETEYRSGPKLVAFFNKYGFADLYEPGFPSRWIYTESKLKELNGKPELDKCIKDLFAPINFISRFSELDKLIGDFNQYLSFDGWQVVRQGQTITFQKAKSVDIDSEKSKEVQPNEIEFLKAEFKDISISSLPVDSCLIPYLEARLNEIRQCLSVKAPLSAIFLIGSTLEGVLLGIASKYPAIYNRAHSAPKDAKTGKIRNLNEWKLNNFIDVSCEVGFLKEDVKKFSHALRDFRNYIHPYQQMSMGFQPDEHTAKICFQKLKAALYQIEQKSKL</sequence>
<reference evidence="1" key="1">
    <citation type="journal article" date="2021" name="PLoS Genet.">
        <title>Mobile Type VI secretion system loci of the gut Bacteroidales display extensive intra-ecosystem transfer, multi-species spread and geographical clustering.</title>
        <authorList>
            <person name="Garcia-Bayona L."/>
            <person name="Coyne M.J."/>
            <person name="Comstock L.E."/>
        </authorList>
    </citation>
    <scope>NUCLEOTIDE SEQUENCE</scope>
    <source>
        <strain evidence="1">CL11T00C20</strain>
    </source>
</reference>
<evidence type="ECO:0000313" key="1">
    <source>
        <dbReference type="EMBL" id="QUT45696.1"/>
    </source>
</evidence>
<dbReference type="AlphaFoldDB" id="A0A975Q6R4"/>
<proteinExistence type="predicted"/>
<organism evidence="1 2">
    <name type="scientific">Bacteroides eggerthii</name>
    <dbReference type="NCBI Taxonomy" id="28111"/>
    <lineage>
        <taxon>Bacteria</taxon>
        <taxon>Pseudomonadati</taxon>
        <taxon>Bacteroidota</taxon>
        <taxon>Bacteroidia</taxon>
        <taxon>Bacteroidales</taxon>
        <taxon>Bacteroidaceae</taxon>
        <taxon>Bacteroides</taxon>
    </lineage>
</organism>
<dbReference type="EMBL" id="CP072227">
    <property type="protein sequence ID" value="QUT45696.1"/>
    <property type="molecule type" value="Genomic_DNA"/>
</dbReference>
<protein>
    <submittedName>
        <fullName evidence="1">Uncharacterized protein</fullName>
    </submittedName>
</protein>
<name>A0A975Q6R4_9BACE</name>
<gene>
    <name evidence="1" type="ORF">INE88_02518</name>
</gene>